<dbReference type="OrthoDB" id="893570at2"/>
<dbReference type="Pfam" id="PF07609">
    <property type="entry name" value="DUF1572"/>
    <property type="match status" value="1"/>
</dbReference>
<organism evidence="1 2">
    <name type="scientific">Marinoscillum furvescens DSM 4134</name>
    <dbReference type="NCBI Taxonomy" id="1122208"/>
    <lineage>
        <taxon>Bacteria</taxon>
        <taxon>Pseudomonadati</taxon>
        <taxon>Bacteroidota</taxon>
        <taxon>Cytophagia</taxon>
        <taxon>Cytophagales</taxon>
        <taxon>Reichenbachiellaceae</taxon>
        <taxon>Marinoscillum</taxon>
    </lineage>
</organism>
<dbReference type="EMBL" id="QREG01000030">
    <property type="protein sequence ID" value="RED92475.1"/>
    <property type="molecule type" value="Genomic_DNA"/>
</dbReference>
<name>A0A3D9KXI8_MARFU</name>
<evidence type="ECO:0000313" key="1">
    <source>
        <dbReference type="EMBL" id="RED92475.1"/>
    </source>
</evidence>
<dbReference type="Proteomes" id="UP000256779">
    <property type="component" value="Unassembled WGS sequence"/>
</dbReference>
<comment type="caution">
    <text evidence="1">The sequence shown here is derived from an EMBL/GenBank/DDBJ whole genome shotgun (WGS) entry which is preliminary data.</text>
</comment>
<reference evidence="1 2" key="1">
    <citation type="submission" date="2018-07" db="EMBL/GenBank/DDBJ databases">
        <title>Genomic Encyclopedia of Type Strains, Phase IV (KMG-IV): sequencing the most valuable type-strain genomes for metagenomic binning, comparative biology and taxonomic classification.</title>
        <authorList>
            <person name="Goeker M."/>
        </authorList>
    </citation>
    <scope>NUCLEOTIDE SEQUENCE [LARGE SCALE GENOMIC DNA]</scope>
    <source>
        <strain evidence="1 2">DSM 4134</strain>
    </source>
</reference>
<evidence type="ECO:0000313" key="2">
    <source>
        <dbReference type="Proteomes" id="UP000256779"/>
    </source>
</evidence>
<keyword evidence="2" id="KW-1185">Reference proteome</keyword>
<proteinExistence type="predicted"/>
<dbReference type="AlphaFoldDB" id="A0A3D9KXI8"/>
<gene>
    <name evidence="1" type="ORF">C7460_13043</name>
</gene>
<protein>
    <submittedName>
        <fullName evidence="1">Uncharacterized protein DUF1572</fullName>
    </submittedName>
</protein>
<dbReference type="SUPFAM" id="SSF109854">
    <property type="entry name" value="DinB/YfiT-like putative metalloenzymes"/>
    <property type="match status" value="1"/>
</dbReference>
<dbReference type="RefSeq" id="WP_115870243.1">
    <property type="nucleotide sequence ID" value="NZ_QREG01000030.1"/>
</dbReference>
<accession>A0A3D9KXI8</accession>
<dbReference type="InterPro" id="IPR011466">
    <property type="entry name" value="DUF1572"/>
</dbReference>
<dbReference type="Gene3D" id="1.20.120.450">
    <property type="entry name" value="dinb family like domain"/>
    <property type="match status" value="1"/>
</dbReference>
<sequence length="149" mass="16850">MTQHLAQLFVRDLDRLATELENYTSEEQIWKVAPGTSNSAGVLAKHLIGNLNHFVGAILGNTGYVRNREEEFTNAPKPVTSLLRDITDLKDLLTQTLAQLDEQQLAADYPLEVFGAPIKTDFFLIHLQGHLNYHLGQINYHRRLLATDK</sequence>
<dbReference type="InterPro" id="IPR034660">
    <property type="entry name" value="DinB/YfiT-like"/>
</dbReference>